<accession>A0ABW5AFM2</accession>
<evidence type="ECO:0000313" key="3">
    <source>
        <dbReference type="Proteomes" id="UP001597314"/>
    </source>
</evidence>
<keyword evidence="1" id="KW-0732">Signal</keyword>
<gene>
    <name evidence="2" type="ORF">ACFSOX_00875</name>
</gene>
<evidence type="ECO:0000313" key="2">
    <source>
        <dbReference type="EMBL" id="MFD2180694.1"/>
    </source>
</evidence>
<sequence>MKCRPRRALAAAWSAALLGVLVGQADALDRPLFASVQDTARPPIGWVSFCADRPRDCATAPTAPRDVVLSPRAWRDLVRVNRWANETIKPLTDMDHWGVVEKWSYPDDGYGDCEDYVLLKRRMLIDAGWPREALLITVVRDRKDEGHAVLTVKTDKGEFVLDNQVDEILPWSETGYRFVKRQSQSDPNLWVSLGDGRAISTAAPR</sequence>
<dbReference type="Proteomes" id="UP001597314">
    <property type="component" value="Unassembled WGS sequence"/>
</dbReference>
<organism evidence="2 3">
    <name type="scientific">Rhodoplanes azumiensis</name>
    <dbReference type="NCBI Taxonomy" id="1897628"/>
    <lineage>
        <taxon>Bacteria</taxon>
        <taxon>Pseudomonadati</taxon>
        <taxon>Pseudomonadota</taxon>
        <taxon>Alphaproteobacteria</taxon>
        <taxon>Hyphomicrobiales</taxon>
        <taxon>Nitrobacteraceae</taxon>
        <taxon>Rhodoplanes</taxon>
    </lineage>
</organism>
<evidence type="ECO:0000256" key="1">
    <source>
        <dbReference type="SAM" id="SignalP"/>
    </source>
</evidence>
<name>A0ABW5AFM2_9BRAD</name>
<dbReference type="Pfam" id="PF06035">
    <property type="entry name" value="Peptidase_C93"/>
    <property type="match status" value="1"/>
</dbReference>
<dbReference type="RefSeq" id="WP_378475907.1">
    <property type="nucleotide sequence ID" value="NZ_JBHUIW010000001.1"/>
</dbReference>
<dbReference type="PANTHER" id="PTHR39327:SF1">
    <property type="entry name" value="BLR5470 PROTEIN"/>
    <property type="match status" value="1"/>
</dbReference>
<comment type="caution">
    <text evidence="2">The sequence shown here is derived from an EMBL/GenBank/DDBJ whole genome shotgun (WGS) entry which is preliminary data.</text>
</comment>
<reference evidence="3" key="1">
    <citation type="journal article" date="2019" name="Int. J. Syst. Evol. Microbiol.">
        <title>The Global Catalogue of Microorganisms (GCM) 10K type strain sequencing project: providing services to taxonomists for standard genome sequencing and annotation.</title>
        <authorList>
            <consortium name="The Broad Institute Genomics Platform"/>
            <consortium name="The Broad Institute Genome Sequencing Center for Infectious Disease"/>
            <person name="Wu L."/>
            <person name="Ma J."/>
        </authorList>
    </citation>
    <scope>NUCLEOTIDE SEQUENCE [LARGE SCALE GENOMIC DNA]</scope>
    <source>
        <strain evidence="3">CGMCC 1.6774</strain>
    </source>
</reference>
<feature type="chain" id="PRO_5047305708" evidence="1">
    <location>
        <begin position="28"/>
        <end position="205"/>
    </location>
</feature>
<dbReference type="PANTHER" id="PTHR39327">
    <property type="match status" value="1"/>
</dbReference>
<dbReference type="EMBL" id="JBHUIW010000001">
    <property type="protein sequence ID" value="MFD2180694.1"/>
    <property type="molecule type" value="Genomic_DNA"/>
</dbReference>
<keyword evidence="3" id="KW-1185">Reference proteome</keyword>
<dbReference type="Gene3D" id="3.10.620.30">
    <property type="match status" value="1"/>
</dbReference>
<dbReference type="InterPro" id="IPR010319">
    <property type="entry name" value="Transglutaminase-like_Cys_pept"/>
</dbReference>
<proteinExistence type="predicted"/>
<protein>
    <submittedName>
        <fullName evidence="2">Transglutaminase-like cysteine peptidase</fullName>
    </submittedName>
</protein>
<feature type="signal peptide" evidence="1">
    <location>
        <begin position="1"/>
        <end position="27"/>
    </location>
</feature>